<name>A0A1I1SLH9_9ACTN</name>
<organism evidence="4 5">
    <name type="scientific">Klenkia taihuensis</name>
    <dbReference type="NCBI Taxonomy" id="1225127"/>
    <lineage>
        <taxon>Bacteria</taxon>
        <taxon>Bacillati</taxon>
        <taxon>Actinomycetota</taxon>
        <taxon>Actinomycetes</taxon>
        <taxon>Geodermatophilales</taxon>
        <taxon>Geodermatophilaceae</taxon>
        <taxon>Klenkia</taxon>
    </lineage>
</organism>
<dbReference type="SUPFAM" id="SSF48498">
    <property type="entry name" value="Tetracyclin repressor-like, C-terminal domain"/>
    <property type="match status" value="1"/>
</dbReference>
<evidence type="ECO:0000256" key="2">
    <source>
        <dbReference type="PROSITE-ProRule" id="PRU00335"/>
    </source>
</evidence>
<protein>
    <submittedName>
        <fullName evidence="4">Transcriptional regulator, TetR family</fullName>
    </submittedName>
</protein>
<sequence length="240" mass="24776">MTAGTRPRADTREAIVAAAADLLGSAGAEAVTTRAVADAAGVQAPAIYRLFGDKDGLLEAVVEHELAAHVAAKARAVRDADDGDLDPVEDLRAGWRSQVGFGLAHPAVFALLSDPVRAPRSAAARAGRAVLAERVHRVARAGRLRVAERHAAELVHAAGTGLVMSLLAVPVDDRDLGLVDTMLDAVLGVVLVEAPVGRGDAGVVPAATLLRARAGDLAVLTAAERSLLVEWLDRVAADRS</sequence>
<dbReference type="PANTHER" id="PTHR30055:SF209">
    <property type="entry name" value="POSSIBLE TRANSCRIPTIONAL REGULATORY PROTEIN (PROBABLY TETR-FAMILY)"/>
    <property type="match status" value="1"/>
</dbReference>
<evidence type="ECO:0000259" key="3">
    <source>
        <dbReference type="PROSITE" id="PS50977"/>
    </source>
</evidence>
<proteinExistence type="predicted"/>
<reference evidence="5" key="1">
    <citation type="submission" date="2016-10" db="EMBL/GenBank/DDBJ databases">
        <authorList>
            <person name="Varghese N."/>
            <person name="Submissions S."/>
        </authorList>
    </citation>
    <scope>NUCLEOTIDE SEQUENCE [LARGE SCALE GENOMIC DNA]</scope>
    <source>
        <strain evidence="5">DSM 45962</strain>
    </source>
</reference>
<accession>A0A1I1SLH9</accession>
<dbReference type="RefSeq" id="WP_091562152.1">
    <property type="nucleotide sequence ID" value="NZ_BNAC01000005.1"/>
</dbReference>
<evidence type="ECO:0000313" key="4">
    <source>
        <dbReference type="EMBL" id="SFD47152.1"/>
    </source>
</evidence>
<dbReference type="GO" id="GO:0003700">
    <property type="term" value="F:DNA-binding transcription factor activity"/>
    <property type="evidence" value="ECO:0007669"/>
    <property type="project" value="TreeGrafter"/>
</dbReference>
<dbReference type="PROSITE" id="PS50977">
    <property type="entry name" value="HTH_TETR_2"/>
    <property type="match status" value="1"/>
</dbReference>
<dbReference type="EMBL" id="FOMD01000004">
    <property type="protein sequence ID" value="SFD47152.1"/>
    <property type="molecule type" value="Genomic_DNA"/>
</dbReference>
<dbReference type="InterPro" id="IPR050109">
    <property type="entry name" value="HTH-type_TetR-like_transc_reg"/>
</dbReference>
<gene>
    <name evidence="4" type="ORF">SAMN05661030_3450</name>
</gene>
<dbReference type="GO" id="GO:0000976">
    <property type="term" value="F:transcription cis-regulatory region binding"/>
    <property type="evidence" value="ECO:0007669"/>
    <property type="project" value="TreeGrafter"/>
</dbReference>
<dbReference type="InterPro" id="IPR009057">
    <property type="entry name" value="Homeodomain-like_sf"/>
</dbReference>
<evidence type="ECO:0000256" key="1">
    <source>
        <dbReference type="ARBA" id="ARBA00023125"/>
    </source>
</evidence>
<dbReference type="Proteomes" id="UP000199022">
    <property type="component" value="Unassembled WGS sequence"/>
</dbReference>
<keyword evidence="1 2" id="KW-0238">DNA-binding</keyword>
<dbReference type="SUPFAM" id="SSF46689">
    <property type="entry name" value="Homeodomain-like"/>
    <property type="match status" value="1"/>
</dbReference>
<dbReference type="PANTHER" id="PTHR30055">
    <property type="entry name" value="HTH-TYPE TRANSCRIPTIONAL REGULATOR RUTR"/>
    <property type="match status" value="1"/>
</dbReference>
<dbReference type="AlphaFoldDB" id="A0A1I1SLH9"/>
<dbReference type="OrthoDB" id="3784817at2"/>
<keyword evidence="5" id="KW-1185">Reference proteome</keyword>
<dbReference type="Gene3D" id="1.10.357.10">
    <property type="entry name" value="Tetracycline Repressor, domain 2"/>
    <property type="match status" value="1"/>
</dbReference>
<dbReference type="PRINTS" id="PR00455">
    <property type="entry name" value="HTHTETR"/>
</dbReference>
<feature type="DNA-binding region" description="H-T-H motif" evidence="2">
    <location>
        <begin position="32"/>
        <end position="51"/>
    </location>
</feature>
<feature type="domain" description="HTH tetR-type" evidence="3">
    <location>
        <begin position="9"/>
        <end position="69"/>
    </location>
</feature>
<dbReference type="InterPro" id="IPR001647">
    <property type="entry name" value="HTH_TetR"/>
</dbReference>
<dbReference type="Pfam" id="PF00440">
    <property type="entry name" value="TetR_N"/>
    <property type="match status" value="1"/>
</dbReference>
<evidence type="ECO:0000313" key="5">
    <source>
        <dbReference type="Proteomes" id="UP000199022"/>
    </source>
</evidence>
<dbReference type="STRING" id="1225127.SAMN05661030_3450"/>
<dbReference type="InterPro" id="IPR036271">
    <property type="entry name" value="Tet_transcr_reg_TetR-rel_C_sf"/>
</dbReference>